<comment type="similarity">
    <text evidence="6">Belongs to the IMPDH/GMPR family. GuaB1 subfamily.</text>
</comment>
<keyword evidence="1 6" id="KW-0660">Purine salvage</keyword>
<keyword evidence="4 6" id="KW-0560">Oxidoreductase</keyword>
<comment type="cofactor">
    <cofactor evidence="6">
        <name>a monovalent cation</name>
        <dbReference type="ChEBI" id="CHEBI:60242"/>
    </cofactor>
</comment>
<dbReference type="SUPFAM" id="SSF51412">
    <property type="entry name" value="Inosine monophosphate dehydrogenase (IMPDH)"/>
    <property type="match status" value="1"/>
</dbReference>
<dbReference type="EC" id="1.7.1.7" evidence="6"/>
<dbReference type="NCBIfam" id="TIGR01303">
    <property type="entry name" value="IMP_DH_rel_1"/>
    <property type="match status" value="1"/>
</dbReference>
<dbReference type="InterPro" id="IPR050139">
    <property type="entry name" value="GMP_reductase"/>
</dbReference>
<feature type="binding site" evidence="7">
    <location>
        <begin position="303"/>
        <end position="305"/>
    </location>
    <ligand>
        <name>NAD(+)</name>
        <dbReference type="ChEBI" id="CHEBI:57540"/>
    </ligand>
</feature>
<dbReference type="GO" id="GO:0032264">
    <property type="term" value="P:IMP salvage"/>
    <property type="evidence" value="ECO:0007669"/>
    <property type="project" value="UniProtKB-UniRule"/>
</dbReference>
<accession>A0A2T7WXU0</accession>
<dbReference type="GO" id="GO:0005829">
    <property type="term" value="C:cytosol"/>
    <property type="evidence" value="ECO:0007669"/>
    <property type="project" value="TreeGrafter"/>
</dbReference>
<proteinExistence type="inferred from homology"/>
<evidence type="ECO:0000256" key="5">
    <source>
        <dbReference type="ARBA" id="ARBA00023122"/>
    </source>
</evidence>
<dbReference type="RefSeq" id="WP_116536257.1">
    <property type="nucleotide sequence ID" value="NZ_QDFT01000001.1"/>
</dbReference>
<feature type="binding site" evidence="7">
    <location>
        <begin position="253"/>
        <end position="255"/>
    </location>
    <ligand>
        <name>NAD(+)</name>
        <dbReference type="ChEBI" id="CHEBI:57540"/>
    </ligand>
</feature>
<organism evidence="10 11">
    <name type="scientific">Microbacterium testaceum</name>
    <name type="common">Aureobacterium testaceum</name>
    <name type="synonym">Brevibacterium testaceum</name>
    <dbReference type="NCBI Taxonomy" id="2033"/>
    <lineage>
        <taxon>Bacteria</taxon>
        <taxon>Bacillati</taxon>
        <taxon>Actinomycetota</taxon>
        <taxon>Actinomycetes</taxon>
        <taxon>Micrococcales</taxon>
        <taxon>Microbacteriaceae</taxon>
        <taxon>Microbacterium</taxon>
    </lineage>
</organism>
<comment type="catalytic activity">
    <reaction evidence="6">
        <text>IMP + NH4(+) + NADP(+) = GMP + NADPH + 2 H(+)</text>
        <dbReference type="Rhea" id="RHEA:17185"/>
        <dbReference type="ChEBI" id="CHEBI:15378"/>
        <dbReference type="ChEBI" id="CHEBI:28938"/>
        <dbReference type="ChEBI" id="CHEBI:57783"/>
        <dbReference type="ChEBI" id="CHEBI:58053"/>
        <dbReference type="ChEBI" id="CHEBI:58115"/>
        <dbReference type="ChEBI" id="CHEBI:58349"/>
        <dbReference type="EC" id="1.7.1.7"/>
    </reaction>
</comment>
<sequence>MEFSGAQPDVDLTYSDVFLVPRHSEVRSRLDVDLAPADGSGATLPLVSANMNSVTGTRLAATLARRGGLGVLPQDLALPQLLEAVERVKSQPVAWDAPLVLPPTATVADARLILPPVPGRGIVVADVRDDGAIALADFRGIVPAPRLATALPDATLGDIARKDAPVVEVAQVGDPREVFALIEEAGVDIVPVVDGDRVVGTLSGRSALRDSVYRPAVDADGRLIVAAAVGVNGDVAGKAKALAAAGVDVLVVDTAHGHQAQMLRALREVAALDLGIPIAAGNVVTADGVRDLTDAGATILKVGVGPGAMCTTRMMTAVGRPQFSAVLETAEAARAAGAHVWADGGVRYPRDVALALAAGAASVMIGSWFAGTIESPGRLRSDERGLLYKESWGMASTKAVQGRFGRLDPFERARKELFAEGISSSKIYLDPQRPGLEDLLDMITSGVRSSFTYAGAATVAQFHERARVGLQSAAGYEEGKALPVSW</sequence>
<gene>
    <name evidence="6" type="primary">guaB1</name>
    <name evidence="10" type="ORF">DC432_00760</name>
</gene>
<comment type="pathway">
    <text evidence="6">Purine metabolism; IMP biosynthesis via salvage pathway.</text>
</comment>
<dbReference type="InterPro" id="IPR001093">
    <property type="entry name" value="IMP_DH_GMPRt"/>
</dbReference>
<dbReference type="InterPro" id="IPR013785">
    <property type="entry name" value="Aldolase_TIM"/>
</dbReference>
<feature type="binding site" description="in other chain" evidence="8">
    <location>
        <position position="307"/>
    </location>
    <ligand>
        <name>K(+)</name>
        <dbReference type="ChEBI" id="CHEBI:29103"/>
        <note>ligand shared between two tetrameric partners</note>
    </ligand>
</feature>
<dbReference type="InterPro" id="IPR005990">
    <property type="entry name" value="IMP_DH"/>
</dbReference>
<dbReference type="NCBIfam" id="NF005869">
    <property type="entry name" value="PRK07807.1"/>
    <property type="match status" value="1"/>
</dbReference>
<evidence type="ECO:0000313" key="11">
    <source>
        <dbReference type="Proteomes" id="UP000244649"/>
    </source>
</evidence>
<evidence type="ECO:0000256" key="8">
    <source>
        <dbReference type="PIRSR" id="PIRSR000130-4"/>
    </source>
</evidence>
<dbReference type="InterPro" id="IPR005991">
    <property type="entry name" value="GUAB1"/>
</dbReference>
<name>A0A2T7WXU0_MICTE</name>
<dbReference type="GO" id="GO:0006166">
    <property type="term" value="P:purine ribonucleoside salvage"/>
    <property type="evidence" value="ECO:0007669"/>
    <property type="project" value="UniProtKB-KW"/>
</dbReference>
<dbReference type="HAMAP" id="MF_02250">
    <property type="entry name" value="GMPR_GuaB1"/>
    <property type="match status" value="1"/>
</dbReference>
<dbReference type="SMART" id="SM01240">
    <property type="entry name" value="IMPDH"/>
    <property type="match status" value="1"/>
</dbReference>
<dbReference type="FunFam" id="3.20.20.70:FF:000424">
    <property type="entry name" value="Inosine-5'-monophosphate dehydrogenase 2"/>
    <property type="match status" value="1"/>
</dbReference>
<evidence type="ECO:0000256" key="6">
    <source>
        <dbReference type="HAMAP-Rule" id="MF_02250"/>
    </source>
</evidence>
<evidence type="ECO:0000256" key="3">
    <source>
        <dbReference type="ARBA" id="ARBA00022857"/>
    </source>
</evidence>
<dbReference type="AlphaFoldDB" id="A0A2T7WXU0"/>
<feature type="domain" description="IMP dehydrogenase/GMP reductase" evidence="9">
    <location>
        <begin position="12"/>
        <end position="480"/>
    </location>
</feature>
<comment type="function">
    <text evidence="6">Involved in the purine-salvage pathway. Catalyzes the NADPH-dependent conversion of GMP to IMP.</text>
</comment>
<reference evidence="10 11" key="1">
    <citation type="submission" date="2018-04" db="EMBL/GenBank/DDBJ databases">
        <authorList>
            <person name="Go L.Y."/>
            <person name="Mitchell J.A."/>
        </authorList>
    </citation>
    <scope>NUCLEOTIDE SEQUENCE [LARGE SCALE GENOMIC DNA]</scope>
    <source>
        <strain evidence="10 11">TPD7010</strain>
    </source>
</reference>
<dbReference type="PANTHER" id="PTHR43170:SF5">
    <property type="entry name" value="GMP REDUCTASE"/>
    <property type="match status" value="1"/>
</dbReference>
<keyword evidence="2" id="KW-0677">Repeat</keyword>
<keyword evidence="3 6" id="KW-0521">NADP</keyword>
<feature type="binding site" evidence="6">
    <location>
        <begin position="303"/>
        <end position="305"/>
    </location>
    <ligand>
        <name>NADP(+)</name>
        <dbReference type="ChEBI" id="CHEBI:58349"/>
    </ligand>
</feature>
<evidence type="ECO:0000256" key="1">
    <source>
        <dbReference type="ARBA" id="ARBA00022726"/>
    </source>
</evidence>
<keyword evidence="5" id="KW-0129">CBS domain</keyword>
<dbReference type="PIRSF" id="PIRSF000130">
    <property type="entry name" value="IMPDH"/>
    <property type="match status" value="1"/>
</dbReference>
<dbReference type="EMBL" id="QDFT01000001">
    <property type="protein sequence ID" value="PVE79816.1"/>
    <property type="molecule type" value="Genomic_DNA"/>
</dbReference>
<keyword evidence="7" id="KW-0520">NAD</keyword>
<dbReference type="Proteomes" id="UP000244649">
    <property type="component" value="Unassembled WGS sequence"/>
</dbReference>
<dbReference type="GO" id="GO:0003920">
    <property type="term" value="F:GMP reductase activity"/>
    <property type="evidence" value="ECO:0007669"/>
    <property type="project" value="UniProtKB-UniRule"/>
</dbReference>
<keyword evidence="8" id="KW-0630">Potassium</keyword>
<evidence type="ECO:0000256" key="2">
    <source>
        <dbReference type="ARBA" id="ARBA00022737"/>
    </source>
</evidence>
<dbReference type="PANTHER" id="PTHR43170">
    <property type="entry name" value="GMP REDUCTASE"/>
    <property type="match status" value="1"/>
</dbReference>
<dbReference type="Gene3D" id="3.20.20.70">
    <property type="entry name" value="Aldolase class I"/>
    <property type="match status" value="1"/>
</dbReference>
<feature type="active site" description="Thioimidate intermediate" evidence="6">
    <location>
        <position position="310"/>
    </location>
</feature>
<dbReference type="InterPro" id="IPR046342">
    <property type="entry name" value="CBS_dom_sf"/>
</dbReference>
<protein>
    <recommendedName>
        <fullName evidence="6">GMP reductase</fullName>
        <ecNumber evidence="6">1.7.1.7</ecNumber>
    </recommendedName>
    <alternativeName>
        <fullName evidence="6">Guanosine 5'-monophosphate reductase</fullName>
        <shortName evidence="6">GMPR</shortName>
    </alternativeName>
</protein>
<evidence type="ECO:0000256" key="7">
    <source>
        <dbReference type="PIRSR" id="PIRSR000130-3"/>
    </source>
</evidence>
<comment type="caution">
    <text evidence="10">The sequence shown here is derived from an EMBL/GenBank/DDBJ whole genome shotgun (WGS) entry which is preliminary data.</text>
</comment>
<feature type="binding site" evidence="6">
    <location>
        <begin position="253"/>
        <end position="255"/>
    </location>
    <ligand>
        <name>NADP(+)</name>
        <dbReference type="ChEBI" id="CHEBI:58349"/>
    </ligand>
</feature>
<dbReference type="Pfam" id="PF00478">
    <property type="entry name" value="IMPDH"/>
    <property type="match status" value="1"/>
</dbReference>
<evidence type="ECO:0000313" key="10">
    <source>
        <dbReference type="EMBL" id="PVE79816.1"/>
    </source>
</evidence>
<feature type="binding site" description="in other chain" evidence="8">
    <location>
        <position position="310"/>
    </location>
    <ligand>
        <name>K(+)</name>
        <dbReference type="ChEBI" id="CHEBI:29103"/>
        <note>ligand shared between two tetrameric partners</note>
    </ligand>
</feature>
<dbReference type="GO" id="GO:0003938">
    <property type="term" value="F:IMP dehydrogenase activity"/>
    <property type="evidence" value="ECO:0007669"/>
    <property type="project" value="InterPro"/>
</dbReference>
<evidence type="ECO:0000256" key="4">
    <source>
        <dbReference type="ARBA" id="ARBA00023002"/>
    </source>
</evidence>
<dbReference type="CDD" id="cd00381">
    <property type="entry name" value="IMPDH"/>
    <property type="match status" value="1"/>
</dbReference>
<feature type="binding site" description="in other chain" evidence="8">
    <location>
        <position position="305"/>
    </location>
    <ligand>
        <name>K(+)</name>
        <dbReference type="ChEBI" id="CHEBI:29103"/>
        <note>ligand shared between two tetrameric partners</note>
    </ligand>
</feature>
<evidence type="ECO:0000259" key="9">
    <source>
        <dbReference type="Pfam" id="PF00478"/>
    </source>
</evidence>
<dbReference type="SUPFAM" id="SSF54631">
    <property type="entry name" value="CBS-domain pair"/>
    <property type="match status" value="1"/>
</dbReference>